<comment type="caution">
    <text evidence="2">The sequence shown here is derived from an EMBL/GenBank/DDBJ whole genome shotgun (WGS) entry which is preliminary data.</text>
</comment>
<evidence type="ECO:0000256" key="1">
    <source>
        <dbReference type="SAM" id="MobiDB-lite"/>
    </source>
</evidence>
<organism evidence="2 3">
    <name type="scientific">Symbiodinium necroappetens</name>
    <dbReference type="NCBI Taxonomy" id="1628268"/>
    <lineage>
        <taxon>Eukaryota</taxon>
        <taxon>Sar</taxon>
        <taxon>Alveolata</taxon>
        <taxon>Dinophyceae</taxon>
        <taxon>Suessiales</taxon>
        <taxon>Symbiodiniaceae</taxon>
        <taxon>Symbiodinium</taxon>
    </lineage>
</organism>
<dbReference type="AlphaFoldDB" id="A0A812JF68"/>
<dbReference type="Proteomes" id="UP000601435">
    <property type="component" value="Unassembled WGS sequence"/>
</dbReference>
<dbReference type="EMBL" id="CAJNJA010005906">
    <property type="protein sequence ID" value="CAE7201321.1"/>
    <property type="molecule type" value="Genomic_DNA"/>
</dbReference>
<gene>
    <name evidence="2" type="ORF">SNEC2469_LOCUS1570</name>
</gene>
<feature type="region of interest" description="Disordered" evidence="1">
    <location>
        <begin position="80"/>
        <end position="111"/>
    </location>
</feature>
<proteinExistence type="predicted"/>
<protein>
    <submittedName>
        <fullName evidence="2">Uncharacterized protein</fullName>
    </submittedName>
</protein>
<evidence type="ECO:0000313" key="2">
    <source>
        <dbReference type="EMBL" id="CAE7201321.1"/>
    </source>
</evidence>
<evidence type="ECO:0000313" key="3">
    <source>
        <dbReference type="Proteomes" id="UP000601435"/>
    </source>
</evidence>
<reference evidence="2" key="1">
    <citation type="submission" date="2021-02" db="EMBL/GenBank/DDBJ databases">
        <authorList>
            <person name="Dougan E. K."/>
            <person name="Rhodes N."/>
            <person name="Thang M."/>
            <person name="Chan C."/>
        </authorList>
    </citation>
    <scope>NUCLEOTIDE SEQUENCE</scope>
</reference>
<feature type="non-terminal residue" evidence="2">
    <location>
        <position position="217"/>
    </location>
</feature>
<name>A0A812JF68_9DINO</name>
<accession>A0A812JF68</accession>
<sequence>MAEAPTNIPMESHMHWEHEMQLPQALFVNHPSVPVPDDFSDTDGVNLEFAEFIAVDRVRCLCEEEMSKLCGQVFSDRLASSESSESGPPVQRCSMKFDSGSAGSDDADGRPGELRQFHLSSFTRTARVNLQGPLETSDSMRGSRWCAPKGSQDTIWDFASDTETSPKPAGFFAGVFAIFGKTRKLHGLQSHPRAGPKKAPRMKNWMCFACRPCSKPY</sequence>
<dbReference type="OrthoDB" id="10478790at2759"/>
<keyword evidence="3" id="KW-1185">Reference proteome</keyword>